<feature type="compositionally biased region" description="Basic and acidic residues" evidence="1">
    <location>
        <begin position="11"/>
        <end position="21"/>
    </location>
</feature>
<feature type="compositionally biased region" description="Basic and acidic residues" evidence="1">
    <location>
        <begin position="220"/>
        <end position="238"/>
    </location>
</feature>
<keyword evidence="3" id="KW-1185">Reference proteome</keyword>
<comment type="caution">
    <text evidence="2">The sequence shown here is derived from an EMBL/GenBank/DDBJ whole genome shotgun (WGS) entry which is preliminary data.</text>
</comment>
<dbReference type="EMBL" id="JANPWZ010001077">
    <property type="protein sequence ID" value="KAJ3569013.1"/>
    <property type="molecule type" value="Genomic_DNA"/>
</dbReference>
<evidence type="ECO:0000313" key="3">
    <source>
        <dbReference type="Proteomes" id="UP001148614"/>
    </source>
</evidence>
<accession>A0A9W8TLY5</accession>
<dbReference type="Proteomes" id="UP001148614">
    <property type="component" value="Unassembled WGS sequence"/>
</dbReference>
<gene>
    <name evidence="2" type="ORF">NPX13_g6226</name>
</gene>
<organism evidence="2 3">
    <name type="scientific">Xylaria arbuscula</name>
    <dbReference type="NCBI Taxonomy" id="114810"/>
    <lineage>
        <taxon>Eukaryota</taxon>
        <taxon>Fungi</taxon>
        <taxon>Dikarya</taxon>
        <taxon>Ascomycota</taxon>
        <taxon>Pezizomycotina</taxon>
        <taxon>Sordariomycetes</taxon>
        <taxon>Xylariomycetidae</taxon>
        <taxon>Xylariales</taxon>
        <taxon>Xylariaceae</taxon>
        <taxon>Xylaria</taxon>
    </lineage>
</organism>
<feature type="region of interest" description="Disordered" evidence="1">
    <location>
        <begin position="220"/>
        <end position="239"/>
    </location>
</feature>
<feature type="region of interest" description="Disordered" evidence="1">
    <location>
        <begin position="1"/>
        <end position="77"/>
    </location>
</feature>
<reference evidence="2" key="1">
    <citation type="submission" date="2022-07" db="EMBL/GenBank/DDBJ databases">
        <title>Genome Sequence of Xylaria arbuscula.</title>
        <authorList>
            <person name="Buettner E."/>
        </authorList>
    </citation>
    <scope>NUCLEOTIDE SEQUENCE</scope>
    <source>
        <strain evidence="2">VT107</strain>
    </source>
</reference>
<feature type="compositionally biased region" description="Basic and acidic residues" evidence="1">
    <location>
        <begin position="54"/>
        <end position="67"/>
    </location>
</feature>
<evidence type="ECO:0000256" key="1">
    <source>
        <dbReference type="SAM" id="MobiDB-lite"/>
    </source>
</evidence>
<proteinExistence type="predicted"/>
<sequence>MLDNSRAQKVARGDGDEDVRIWRGQRRARQAGTTQAGRSIGQMTDGLPWTDSQTAREPDSQRAREPDGIDGNDTMSTANAPENAPCHSAAVWPAVTEIAFLTAALRPGQGTRFPKSQHSFRNVPTLYLRVGSLRASHIFYLFSFRSAPPPPPLPLPSYSPAPVSLQAEVPQGQACTDDWNHCTRNVQVSPLLDKRPGRTLAQCLLRPLGEHLLVCPHDEQERVRDHEERRQPRRREPAPLKAARVAVVCNVPVVERIQQRDPGHDGLSAKKLEPPLANHLNPWNLQLVANDMLATHARGQTCSCMGLWSTKPPQLNHMERHTLPAPHPEASIERPAAKAYGVELGAIVLRRLRG</sequence>
<dbReference type="AlphaFoldDB" id="A0A9W8TLY5"/>
<protein>
    <submittedName>
        <fullName evidence="2">Uncharacterized protein</fullName>
    </submittedName>
</protein>
<name>A0A9W8TLY5_9PEZI</name>
<evidence type="ECO:0000313" key="2">
    <source>
        <dbReference type="EMBL" id="KAJ3569013.1"/>
    </source>
</evidence>